<gene>
    <name evidence="1" type="ORF">EDC25_103126</name>
</gene>
<protein>
    <submittedName>
        <fullName evidence="1">DNA polymerase III chi subunit</fullName>
    </submittedName>
</protein>
<dbReference type="Proteomes" id="UP000294599">
    <property type="component" value="Unassembled WGS sequence"/>
</dbReference>
<organism evidence="1 2">
    <name type="scientific">Pseudofulvimonas gallinarii</name>
    <dbReference type="NCBI Taxonomy" id="634155"/>
    <lineage>
        <taxon>Bacteria</taxon>
        <taxon>Pseudomonadati</taxon>
        <taxon>Pseudomonadota</taxon>
        <taxon>Gammaproteobacteria</taxon>
        <taxon>Lysobacterales</taxon>
        <taxon>Rhodanobacteraceae</taxon>
        <taxon>Pseudofulvimonas</taxon>
    </lineage>
</organism>
<comment type="caution">
    <text evidence="1">The sequence shown here is derived from an EMBL/GenBank/DDBJ whole genome shotgun (WGS) entry which is preliminary data.</text>
</comment>
<dbReference type="GO" id="GO:0003887">
    <property type="term" value="F:DNA-directed DNA polymerase activity"/>
    <property type="evidence" value="ECO:0007669"/>
    <property type="project" value="InterPro"/>
</dbReference>
<sequence>MAQTRVEFHEGADAVTTAVDLVAAVAAEGGDALVLAADPAQAQALDGRLWDVGADVFVPHALADDPDVAAARVVVAAPGHPVAPCTVVLNLRQDAVEVPCSRIIELIPADEAGKAAARARWRSYQARGLKPEKR</sequence>
<accession>A0A4V2UWN8</accession>
<dbReference type="SUPFAM" id="SSF102400">
    <property type="entry name" value="DNA polymerase III chi subunit"/>
    <property type="match status" value="1"/>
</dbReference>
<reference evidence="1 2" key="1">
    <citation type="submission" date="2019-03" db="EMBL/GenBank/DDBJ databases">
        <title>Genomic Encyclopedia of Type Strains, Phase IV (KMG-IV): sequencing the most valuable type-strain genomes for metagenomic binning, comparative biology and taxonomic classification.</title>
        <authorList>
            <person name="Goeker M."/>
        </authorList>
    </citation>
    <scope>NUCLEOTIDE SEQUENCE [LARGE SCALE GENOMIC DNA]</scope>
    <source>
        <strain evidence="1 2">DSM 21944</strain>
    </source>
</reference>
<name>A0A4V2UWN8_9GAMM</name>
<proteinExistence type="predicted"/>
<dbReference type="InterPro" id="IPR036768">
    <property type="entry name" value="PolIII_chi_sf"/>
</dbReference>
<evidence type="ECO:0000313" key="2">
    <source>
        <dbReference type="Proteomes" id="UP000294599"/>
    </source>
</evidence>
<dbReference type="Gene3D" id="3.40.50.10110">
    <property type="entry name" value="DNA polymerase III subunit chi"/>
    <property type="match status" value="1"/>
</dbReference>
<keyword evidence="2" id="KW-1185">Reference proteome</keyword>
<dbReference type="InterPro" id="IPR007459">
    <property type="entry name" value="DNA_pol3_chi"/>
</dbReference>
<dbReference type="PANTHER" id="PTHR38767:SF1">
    <property type="entry name" value="DNA POLYMERASE III SUBUNIT CHI"/>
    <property type="match status" value="1"/>
</dbReference>
<dbReference type="GO" id="GO:0003677">
    <property type="term" value="F:DNA binding"/>
    <property type="evidence" value="ECO:0007669"/>
    <property type="project" value="InterPro"/>
</dbReference>
<dbReference type="EMBL" id="SMAF01000003">
    <property type="protein sequence ID" value="TCT00358.1"/>
    <property type="molecule type" value="Genomic_DNA"/>
</dbReference>
<dbReference type="GO" id="GO:0032298">
    <property type="term" value="P:positive regulation of DNA-templated DNA replication initiation"/>
    <property type="evidence" value="ECO:0007669"/>
    <property type="project" value="TreeGrafter"/>
</dbReference>
<dbReference type="PANTHER" id="PTHR38767">
    <property type="entry name" value="DNA POLYMERASE III SUBUNIT CHI"/>
    <property type="match status" value="1"/>
</dbReference>
<dbReference type="AlphaFoldDB" id="A0A4V2UWN8"/>
<evidence type="ECO:0000313" key="1">
    <source>
        <dbReference type="EMBL" id="TCT00358.1"/>
    </source>
</evidence>
<dbReference type="Pfam" id="PF04364">
    <property type="entry name" value="DNA_pol3_chi"/>
    <property type="match status" value="1"/>
</dbReference>
<dbReference type="RefSeq" id="WP_123522651.1">
    <property type="nucleotide sequence ID" value="NZ_JBHLWF010000007.1"/>
</dbReference>
<dbReference type="GO" id="GO:0006260">
    <property type="term" value="P:DNA replication"/>
    <property type="evidence" value="ECO:0007669"/>
    <property type="project" value="InterPro"/>
</dbReference>